<keyword evidence="2" id="KW-0040">ANK repeat</keyword>
<feature type="region of interest" description="Disordered" evidence="3">
    <location>
        <begin position="480"/>
        <end position="517"/>
    </location>
</feature>
<dbReference type="Proteomes" id="UP001313282">
    <property type="component" value="Unassembled WGS sequence"/>
</dbReference>
<evidence type="ECO:0000256" key="2">
    <source>
        <dbReference type="PROSITE-ProRule" id="PRU00023"/>
    </source>
</evidence>
<dbReference type="EMBL" id="JAVHNR010000012">
    <property type="protein sequence ID" value="KAK6330024.1"/>
    <property type="molecule type" value="Genomic_DNA"/>
</dbReference>
<dbReference type="PROSITE" id="PS50088">
    <property type="entry name" value="ANK_REPEAT"/>
    <property type="match status" value="2"/>
</dbReference>
<accession>A0AAN8NKR7</accession>
<gene>
    <name evidence="5" type="ORF">TWF718_003451</name>
</gene>
<dbReference type="InterPro" id="IPR036770">
    <property type="entry name" value="Ankyrin_rpt-contain_sf"/>
</dbReference>
<reference evidence="5 6" key="1">
    <citation type="submission" date="2019-10" db="EMBL/GenBank/DDBJ databases">
        <authorList>
            <person name="Palmer J.M."/>
        </authorList>
    </citation>
    <scope>NUCLEOTIDE SEQUENCE [LARGE SCALE GENOMIC DNA]</scope>
    <source>
        <strain evidence="5 6">TWF718</strain>
    </source>
</reference>
<dbReference type="SMART" id="SM00355">
    <property type="entry name" value="ZnF_C2H2"/>
    <property type="match status" value="2"/>
</dbReference>
<evidence type="ECO:0000313" key="5">
    <source>
        <dbReference type="EMBL" id="KAK6330024.1"/>
    </source>
</evidence>
<feature type="domain" description="C2H2-type" evidence="4">
    <location>
        <begin position="346"/>
        <end position="374"/>
    </location>
</feature>
<dbReference type="InterPro" id="IPR013087">
    <property type="entry name" value="Znf_C2H2_type"/>
</dbReference>
<dbReference type="SMART" id="SM00248">
    <property type="entry name" value="ANK"/>
    <property type="match status" value="2"/>
</dbReference>
<evidence type="ECO:0000313" key="6">
    <source>
        <dbReference type="Proteomes" id="UP001313282"/>
    </source>
</evidence>
<dbReference type="SUPFAM" id="SSF48403">
    <property type="entry name" value="Ankyrin repeat"/>
    <property type="match status" value="1"/>
</dbReference>
<feature type="region of interest" description="Disordered" evidence="3">
    <location>
        <begin position="1228"/>
        <end position="1247"/>
    </location>
</feature>
<evidence type="ECO:0000259" key="4">
    <source>
        <dbReference type="SMART" id="SM00355"/>
    </source>
</evidence>
<feature type="region of interest" description="Disordered" evidence="3">
    <location>
        <begin position="212"/>
        <end position="238"/>
    </location>
</feature>
<dbReference type="SUPFAM" id="SSF52540">
    <property type="entry name" value="P-loop containing nucleoside triphosphate hydrolases"/>
    <property type="match status" value="1"/>
</dbReference>
<dbReference type="PROSITE" id="PS50297">
    <property type="entry name" value="ANK_REP_REGION"/>
    <property type="match status" value="2"/>
</dbReference>
<evidence type="ECO:0000256" key="3">
    <source>
        <dbReference type="SAM" id="MobiDB-lite"/>
    </source>
</evidence>
<comment type="caution">
    <text evidence="5">The sequence shown here is derived from an EMBL/GenBank/DDBJ whole genome shotgun (WGS) entry which is preliminary data.</text>
</comment>
<feature type="repeat" description="ANK" evidence="2">
    <location>
        <begin position="1151"/>
        <end position="1183"/>
    </location>
</feature>
<dbReference type="PANTHER" id="PTHR10039:SF15">
    <property type="entry name" value="NACHT DOMAIN-CONTAINING PROTEIN"/>
    <property type="match status" value="1"/>
</dbReference>
<dbReference type="PANTHER" id="PTHR10039">
    <property type="entry name" value="AMELOGENIN"/>
    <property type="match status" value="1"/>
</dbReference>
<dbReference type="Pfam" id="PF12796">
    <property type="entry name" value="Ank_2"/>
    <property type="match status" value="1"/>
</dbReference>
<keyword evidence="6" id="KW-1185">Reference proteome</keyword>
<dbReference type="Gene3D" id="1.25.40.20">
    <property type="entry name" value="Ankyrin repeat-containing domain"/>
    <property type="match status" value="1"/>
</dbReference>
<feature type="region of interest" description="Disordered" evidence="3">
    <location>
        <begin position="60"/>
        <end position="111"/>
    </location>
</feature>
<dbReference type="Gene3D" id="3.40.50.300">
    <property type="entry name" value="P-loop containing nucleotide triphosphate hydrolases"/>
    <property type="match status" value="1"/>
</dbReference>
<dbReference type="InterPro" id="IPR027417">
    <property type="entry name" value="P-loop_NTPase"/>
</dbReference>
<protein>
    <recommendedName>
        <fullName evidence="4">C2H2-type domain-containing protein</fullName>
    </recommendedName>
</protein>
<dbReference type="InterPro" id="IPR002110">
    <property type="entry name" value="Ankyrin_rpt"/>
</dbReference>
<feature type="domain" description="C2H2-type" evidence="4">
    <location>
        <begin position="378"/>
        <end position="406"/>
    </location>
</feature>
<name>A0AAN8NKR7_9PEZI</name>
<dbReference type="Pfam" id="PF24883">
    <property type="entry name" value="NPHP3_N"/>
    <property type="match status" value="1"/>
</dbReference>
<feature type="compositionally biased region" description="Basic and acidic residues" evidence="3">
    <location>
        <begin position="60"/>
        <end position="76"/>
    </location>
</feature>
<proteinExistence type="predicted"/>
<sequence length="1292" mass="144613">MVNGWAESRLIDFDLWSAGAGISAYGKLSFDERLASKPDIRDGVLNLINLLKTFIENCQEKGKRDEDPVSPKRAEGADTITNDISDVKLSDSDTDDESASEPSSTTEEEAKSSVEIILDQLIRLTIAIRKAGAGPRLLRADKSFNPEAPALQELRSILRLIIHPRGFKTHGGPLGEIQERLIDVNLRRRHRFLYAKQHSMNLRGGKKVINDRQERRKESLEAPLSDPIPHPPTIVDRPMIVPTPSSIIDLADTDHIGAARTMMPSSTTAASAIEASIVVQKEKNPTSLGPGTVLSRTTLRVVYPNPPAVSQSKRVFTCPCCRQSLPISATEPSQWKKHIAGDIRPYTCIFRDCQQPFRTYISRKEWESHIRADHFKLWRCFICDENGKVVEFVRRLELENHLQIEHQNDIGEMEMSIFLDASFSSKSPLDQHLECPVCPGAKGGADIDLDHIARCVHDFSLRSLPLPSDGDFEEYFAEKRGEYDTDDSSSPSTDSRGNFDWPPDLGLNSSLEPVQGSDGLKLTEANLESLSRSQDDKEYSSVLVQFLEALNDPSLDIIHNITLDNWPQSENPTNANPKSQFDGDMVDYPLDDEIFRNYIRDKLCPVDYPKILRETLSKRYQDTGKWFLVNETFQGWLAKERGVLLCSGMPGTGKTMIASIVVDYIKSLSPTWDSSASPTGLDTIQIKIPRGGNTSLDSKPRIGVAVLSCSVQNQNMERWDQLISSLLGQLILAASQPVVPESIREFYSGRLGKSALGYISRLVLSKKLVFIAKYFDRTFIIVDGLDACKSNQIRNSLLNELSSLNAIAKISLMVTCTGRTGLVLPIPYREIDIRPPRLDLQKYLDGQVPRLWSSLREDPKLWRNIRDRILKATHSVWSAVETHLEVFTQEGDLGRFINTTIASSTNVVSQLNSMCHNLIDTIEAQEDYWRSIAESVLMWAMHSMQPLTLLELQSLDLTTPKHLFSPVMAIGPLLDAETINSCCAGLVTVSRVDGVIELVDARFKDCLEQHFLPKFIGLGQNRLAVHCLRYLRSAAGHGGQLQPNGWWDVPALLNNNGFLSYAGRYWIHHFGKTENFWGQAAEDGDFRGLALPFFQDKYLTSFVGQLLWGRSKSGYRGEHLIAYCGSAVYQVVRNLTAGFLVDDLCNLKDGHGFTPLFYAIEGRELRMVKVLLDFGAKIETKSTDGTTPLLLAIVLGEERIIEALLSYGAKTEYLDVRSNITDWDVEMPGEHPAETGGKSLSVTDNRERSRVRENKLNIIDGIPPYSGESHISHLEWQRIVHGTSGYDDDDDV</sequence>
<keyword evidence="1" id="KW-0677">Repeat</keyword>
<evidence type="ECO:0000256" key="1">
    <source>
        <dbReference type="ARBA" id="ARBA00022737"/>
    </source>
</evidence>
<organism evidence="5 6">
    <name type="scientific">Orbilia javanica</name>
    <dbReference type="NCBI Taxonomy" id="47235"/>
    <lineage>
        <taxon>Eukaryota</taxon>
        <taxon>Fungi</taxon>
        <taxon>Dikarya</taxon>
        <taxon>Ascomycota</taxon>
        <taxon>Pezizomycotina</taxon>
        <taxon>Orbiliomycetes</taxon>
        <taxon>Orbiliales</taxon>
        <taxon>Orbiliaceae</taxon>
        <taxon>Orbilia</taxon>
    </lineage>
</organism>
<feature type="repeat" description="ANK" evidence="2">
    <location>
        <begin position="1184"/>
        <end position="1216"/>
    </location>
</feature>
<dbReference type="InterPro" id="IPR056884">
    <property type="entry name" value="NPHP3-like_N"/>
</dbReference>